<proteinExistence type="predicted"/>
<evidence type="ECO:0000313" key="2">
    <source>
        <dbReference type="Proteomes" id="UP000054908"/>
    </source>
</evidence>
<dbReference type="EMBL" id="LNYL01000042">
    <property type="protein sequence ID" value="KTD25982.1"/>
    <property type="molecule type" value="Genomic_DNA"/>
</dbReference>
<evidence type="ECO:0000313" key="1">
    <source>
        <dbReference type="EMBL" id="KTD25982.1"/>
    </source>
</evidence>
<gene>
    <name evidence="1" type="ORF">Lmac_1753</name>
</gene>
<comment type="caution">
    <text evidence="1">The sequence shown here is derived from an EMBL/GenBank/DDBJ whole genome shotgun (WGS) entry which is preliminary data.</text>
</comment>
<dbReference type="PANTHER" id="PTHR37835">
    <property type="entry name" value="ALPHA-CLOSTRIPAIN"/>
    <property type="match status" value="1"/>
</dbReference>
<name>A0A0W0W1D3_9GAMM</name>
<dbReference type="Pfam" id="PF03415">
    <property type="entry name" value="Peptidase_C11"/>
    <property type="match status" value="1"/>
</dbReference>
<protein>
    <submittedName>
        <fullName evidence="1">Clostripain family protein</fullName>
    </submittedName>
</protein>
<accession>A0A0W0W1D3</accession>
<dbReference type="STRING" id="466.Lmac_1753"/>
<keyword evidence="2" id="KW-1185">Reference proteome</keyword>
<sequence>MRKYSYLLVFFCCWTHWLWAAKLPLEFVSLPVITDMEPNQSQTLTYVIHNNLPTQYLPLRSITVINGGDQQPPSPAAIASTCGTFIAPNAYCSIIVTLGNLVPGRFYRHLVIDYNGRAPLVSSIAFNVTQAKYTILMYIVGSDLESLGQSASFNINQMATVGSSKEMKVVLETGGANAPGWLTVQRKIVLPGSAVTLQDLGPVNMAAASTIQDFIQWGMTNFPADNYILIFNDHGGGPNGGFGGDELYNNAATPINQLVAAIRGATLNTGKRFEMIGFDACLMASAELLAGLAPYTNYFVASEDLEPGQGWQYNTFLAYVKNNLLANGLAIGIDIINGYMSQNEGDSTTLSIAASSEVANLIAAISNFANALNSHVRSVSEWKAIANARYKSADYSTSIWEANSFDVVDLTAFATAVAAQFPADPVLQLATNAVVSANANTIKYLLNSANRADSNGLTVYFPSILGQYDPDYPSNTKLNGQEFFSTNYVSLVQDYYQFYSANTSSLVANPTNLQYDGTTYTATITNDYNELFAAVGNDACPFSVFDRRNNPLSSPPCYTSIQYQGIDAVAGVSNTWNISFVKADHVDEWPLINDEPMLLIPDDATPSVPGEDTFIIPVTMSDAGYSTGFLSVVKNANGTYEVVGFQKSVGSSNTAAKITDIENGTQFFLRTYAFDGSRWLLLRTDVAITSPFTISFGSVSAPAFTNFRFLVGDRTGNLTITDDSKPY</sequence>
<dbReference type="AlphaFoldDB" id="A0A0W0W1D3"/>
<dbReference type="InterPro" id="IPR005077">
    <property type="entry name" value="Peptidase_C11"/>
</dbReference>
<dbReference type="PANTHER" id="PTHR37835:SF1">
    <property type="entry name" value="ALPHA-CLOSTRIPAIN"/>
    <property type="match status" value="1"/>
</dbReference>
<dbReference type="RefSeq" id="WP_058452502.1">
    <property type="nucleotide sequence ID" value="NZ_CAAAIB010000004.1"/>
</dbReference>
<reference evidence="1 2" key="1">
    <citation type="submission" date="2015-11" db="EMBL/GenBank/DDBJ databases">
        <title>Genomic analysis of 38 Legionella species identifies large and diverse effector repertoires.</title>
        <authorList>
            <person name="Burstein D."/>
            <person name="Amaro F."/>
            <person name="Zusman T."/>
            <person name="Lifshitz Z."/>
            <person name="Cohen O."/>
            <person name="Gilbert J.A."/>
            <person name="Pupko T."/>
            <person name="Shuman H.A."/>
            <person name="Segal G."/>
        </authorList>
    </citation>
    <scope>NUCLEOTIDE SEQUENCE [LARGE SCALE GENOMIC DNA]</scope>
    <source>
        <strain evidence="1 2">PX-1-G2-E2</strain>
    </source>
</reference>
<dbReference type="Gene3D" id="3.40.50.11970">
    <property type="match status" value="1"/>
</dbReference>
<dbReference type="Proteomes" id="UP000054908">
    <property type="component" value="Unassembled WGS sequence"/>
</dbReference>
<dbReference type="PATRIC" id="fig|466.6.peg.1843"/>
<dbReference type="OrthoDB" id="5507507at2"/>
<organism evidence="1 2">
    <name type="scientific">Legionella maceachernii</name>
    <dbReference type="NCBI Taxonomy" id="466"/>
    <lineage>
        <taxon>Bacteria</taxon>
        <taxon>Pseudomonadati</taxon>
        <taxon>Pseudomonadota</taxon>
        <taxon>Gammaproteobacteria</taxon>
        <taxon>Legionellales</taxon>
        <taxon>Legionellaceae</taxon>
        <taxon>Legionella</taxon>
    </lineage>
</organism>